<comment type="catalytic activity">
    <reaction evidence="14">
        <text>L-aspartyl-L-lysine(out) = L-aspartyl-L-lysine(in)</text>
        <dbReference type="Rhea" id="RHEA:79411"/>
        <dbReference type="ChEBI" id="CHEBI:229953"/>
    </reaction>
</comment>
<dbReference type="GO" id="GO:0022857">
    <property type="term" value="F:transmembrane transporter activity"/>
    <property type="evidence" value="ECO:0007669"/>
    <property type="project" value="InterPro"/>
</dbReference>
<evidence type="ECO:0000256" key="24">
    <source>
        <dbReference type="ARBA" id="ARBA00046376"/>
    </source>
</evidence>
<dbReference type="PANTHER" id="PTHR23512:SF3">
    <property type="entry name" value="MAJOR FACILITATOR SUPERFAMILY DOMAIN-CONTAINING PROTEIN 1"/>
    <property type="match status" value="1"/>
</dbReference>
<evidence type="ECO:0000256" key="19">
    <source>
        <dbReference type="ARBA" id="ARBA00044919"/>
    </source>
</evidence>
<evidence type="ECO:0000256" key="9">
    <source>
        <dbReference type="ARBA" id="ARBA00044878"/>
    </source>
</evidence>
<gene>
    <name evidence="27" type="ORF">PJIAN_4227</name>
</gene>
<dbReference type="SUPFAM" id="SSF103473">
    <property type="entry name" value="MFS general substrate transporter"/>
    <property type="match status" value="1"/>
</dbReference>
<feature type="domain" description="Major facilitator superfamily (MFS) profile" evidence="26">
    <location>
        <begin position="253"/>
        <end position="467"/>
    </location>
</feature>
<dbReference type="AlphaFoldDB" id="A0A171AGD6"/>
<dbReference type="RefSeq" id="WP_068705114.1">
    <property type="nucleotide sequence ID" value="NZ_BDCR01000004.1"/>
</dbReference>
<dbReference type="PANTHER" id="PTHR23512">
    <property type="entry name" value="MAJOR FACILITATOR SUPERFAMILY DOMAIN-CONTAINING PROTEIN 1"/>
    <property type="match status" value="1"/>
</dbReference>
<comment type="catalytic activity">
    <reaction evidence="9">
        <text>L-histidyl-glycine(out) = L-histidyl-glycine(in)</text>
        <dbReference type="Rhea" id="RHEA:79395"/>
        <dbReference type="ChEBI" id="CHEBI:229957"/>
    </reaction>
</comment>
<name>A0A171AGD6_9BACT</name>
<dbReference type="Gene3D" id="1.20.1250.20">
    <property type="entry name" value="MFS general substrate transporter like domains"/>
    <property type="match status" value="2"/>
</dbReference>
<evidence type="ECO:0000256" key="5">
    <source>
        <dbReference type="ARBA" id="ARBA00022989"/>
    </source>
</evidence>
<reference evidence="28" key="2">
    <citation type="journal article" date="2017" name="Genome Announc.">
        <title>Draft genome sequence of Paludibacter jiangxiensis NM7(T), a propionate-producing fermentative bacterium.</title>
        <authorList>
            <person name="Qiu Y.-L."/>
            <person name="Tourlousse D.M."/>
            <person name="Matsuura N."/>
            <person name="Ohashi A."/>
            <person name="Sekiguchi Y."/>
        </authorList>
    </citation>
    <scope>NUCLEOTIDE SEQUENCE [LARGE SCALE GENOMIC DNA]</scope>
    <source>
        <strain evidence="28">NM7</strain>
    </source>
</reference>
<dbReference type="Pfam" id="PF07690">
    <property type="entry name" value="MFS_1"/>
    <property type="match status" value="1"/>
</dbReference>
<dbReference type="InterPro" id="IPR011701">
    <property type="entry name" value="MFS"/>
</dbReference>
<evidence type="ECO:0000313" key="27">
    <source>
        <dbReference type="EMBL" id="GAT63686.1"/>
    </source>
</evidence>
<proteinExistence type="inferred from homology"/>
<dbReference type="InterPro" id="IPR052187">
    <property type="entry name" value="MFSD1"/>
</dbReference>
<feature type="transmembrane region" description="Helical" evidence="25">
    <location>
        <begin position="196"/>
        <end position="220"/>
    </location>
</feature>
<sequence length="467" mass="51403">MEQIHKTLRDAKGMRWLVLILVSFTMLCAYYLTDAMAPLQERCQTSLSWSATDYGFFTSGYGWFNVFLLMLVFSGMILDKLGVRFTGVLSIIIMIAGAFVKYWAISGHVDGTFEMHLGSYQLLAPTAKSAVVAGLGFAIFGVGCEMFGITANKAVVRWFRGKEMALAIGLNTSTGRIGTALAMFTPVPLVNMTGHLSAPVILSLLLLCIGFLIFLLFGVLDKKLDKEEAAAGISSDDEFKFRDIIDIAKNKAFWYITALCVLFYSAVFPFIKFATNLIVQKFGISDTFAGYIPALLPFSALLLTPLFGSMYDRRGRGASIMVLGSLLLVFVHLLFSIPSLNNLYIAVGLVMVLGVAFSMVPSAMWPSVAKIIPENKLGTAYAMVFWVQNWGIMGVPLLIGNVLDKYCISGHVQKMVDGKMIEVTQYNYTIPMLIFACFGGVAILFAFLLKHEDAKKGYGLERPNINK</sequence>
<evidence type="ECO:0000256" key="3">
    <source>
        <dbReference type="ARBA" id="ARBA00022448"/>
    </source>
</evidence>
<keyword evidence="6 25" id="KW-0472">Membrane</keyword>
<comment type="catalytic activity">
    <reaction evidence="10">
        <text>L-alpha-aminoacyl-L-arginine(out) = L-alpha-aminoacyl-L-arginine(in)</text>
        <dbReference type="Rhea" id="RHEA:79367"/>
        <dbReference type="ChEBI" id="CHEBI:229968"/>
    </reaction>
</comment>
<evidence type="ECO:0000256" key="22">
    <source>
        <dbReference type="ARBA" id="ARBA00045018"/>
    </source>
</evidence>
<feature type="transmembrane region" description="Helical" evidence="25">
    <location>
        <begin position="252"/>
        <end position="271"/>
    </location>
</feature>
<feature type="transmembrane region" description="Helical" evidence="25">
    <location>
        <begin position="130"/>
        <end position="152"/>
    </location>
</feature>
<feature type="transmembrane region" description="Helical" evidence="25">
    <location>
        <begin position="85"/>
        <end position="105"/>
    </location>
</feature>
<keyword evidence="28" id="KW-1185">Reference proteome</keyword>
<evidence type="ECO:0000256" key="11">
    <source>
        <dbReference type="ARBA" id="ARBA00044884"/>
    </source>
</evidence>
<comment type="catalytic activity">
    <reaction evidence="20">
        <text>L-lysyl-glycine(out) = L-lysyl-glycine(in)</text>
        <dbReference type="Rhea" id="RHEA:79407"/>
        <dbReference type="ChEBI" id="CHEBI:191202"/>
    </reaction>
</comment>
<keyword evidence="7" id="KW-0458">Lysosome</keyword>
<comment type="similarity">
    <text evidence="2">Belongs to the major facilitator superfamily.</text>
</comment>
<evidence type="ECO:0000256" key="25">
    <source>
        <dbReference type="SAM" id="Phobius"/>
    </source>
</evidence>
<keyword evidence="3" id="KW-0813">Transport</keyword>
<evidence type="ECO:0000256" key="13">
    <source>
        <dbReference type="ARBA" id="ARBA00044893"/>
    </source>
</evidence>
<reference evidence="28" key="1">
    <citation type="submission" date="2016-04" db="EMBL/GenBank/DDBJ databases">
        <title>Draft genome sequence of Paludibacter jiangxiensis strain NM7.</title>
        <authorList>
            <person name="Qiu Y."/>
            <person name="Matsuura N."/>
            <person name="Ohashi A."/>
            <person name="Tourlousse M.D."/>
            <person name="Sekiguchi Y."/>
        </authorList>
    </citation>
    <scope>NUCLEOTIDE SEQUENCE [LARGE SCALE GENOMIC DNA]</scope>
    <source>
        <strain evidence="28">NM7</strain>
    </source>
</reference>
<evidence type="ECO:0000313" key="28">
    <source>
        <dbReference type="Proteomes" id="UP000076586"/>
    </source>
</evidence>
<evidence type="ECO:0000256" key="8">
    <source>
        <dbReference type="ARBA" id="ARBA00044876"/>
    </source>
</evidence>
<evidence type="ECO:0000256" key="18">
    <source>
        <dbReference type="ARBA" id="ARBA00044912"/>
    </source>
</evidence>
<evidence type="ECO:0000256" key="12">
    <source>
        <dbReference type="ARBA" id="ARBA00044891"/>
    </source>
</evidence>
<evidence type="ECO:0000256" key="1">
    <source>
        <dbReference type="ARBA" id="ARBA00004155"/>
    </source>
</evidence>
<evidence type="ECO:0000256" key="2">
    <source>
        <dbReference type="ARBA" id="ARBA00008335"/>
    </source>
</evidence>
<protein>
    <recommendedName>
        <fullName evidence="21">Lysosomal dipeptide transporter MFSD1</fullName>
    </recommendedName>
    <alternativeName>
        <fullName evidence="22">Major facilitator superfamily domain-containing protein 1</fullName>
    </alternativeName>
</protein>
<evidence type="ECO:0000259" key="26">
    <source>
        <dbReference type="PROSITE" id="PS50850"/>
    </source>
</evidence>
<keyword evidence="5 25" id="KW-1133">Transmembrane helix</keyword>
<feature type="transmembrane region" description="Helical" evidence="25">
    <location>
        <begin position="318"/>
        <end position="337"/>
    </location>
</feature>
<comment type="catalytic activity">
    <reaction evidence="13">
        <text>L-alpha-aminoacyl-L-lysine(out) = L-alpha-aminoacyl-L-lysine(in)</text>
        <dbReference type="Rhea" id="RHEA:79383"/>
        <dbReference type="ChEBI" id="CHEBI:229966"/>
    </reaction>
</comment>
<evidence type="ECO:0000256" key="16">
    <source>
        <dbReference type="ARBA" id="ARBA00044900"/>
    </source>
</evidence>
<feature type="transmembrane region" description="Helical" evidence="25">
    <location>
        <begin position="343"/>
        <end position="365"/>
    </location>
</feature>
<comment type="subunit">
    <text evidence="24">Homodimer. Interacts with lysosomal protein GLMP (via lumenal domain); the interaction starts while both proteins are still in the endoplasmic reticulum and is required for stabilization of MFSD1 in lysosomes but has no direct effect on its targeting to lysosomes or transporter activity.</text>
</comment>
<feature type="transmembrane region" description="Helical" evidence="25">
    <location>
        <begin position="377"/>
        <end position="399"/>
    </location>
</feature>
<comment type="catalytic activity">
    <reaction evidence="18">
        <text>L-histidyl-L-alpha-amino acid(out) = L-histidyl-L-alpha-amino acid(in)</text>
        <dbReference type="Rhea" id="RHEA:79379"/>
        <dbReference type="ChEBI" id="CHEBI:229964"/>
    </reaction>
</comment>
<evidence type="ECO:0000256" key="23">
    <source>
        <dbReference type="ARBA" id="ARBA00045709"/>
    </source>
</evidence>
<comment type="subcellular location">
    <subcellularLocation>
        <location evidence="1">Lysosome membrane</location>
        <topology evidence="1">Multi-pass membrane protein</topology>
    </subcellularLocation>
</comment>
<evidence type="ECO:0000256" key="17">
    <source>
        <dbReference type="ARBA" id="ARBA00044903"/>
    </source>
</evidence>
<dbReference type="STRING" id="681398.PJIAN_4227"/>
<comment type="catalytic activity">
    <reaction evidence="16">
        <text>L-lysyl-L-lysine(out) = L-lysyl-L-lysine(in)</text>
        <dbReference type="Rhea" id="RHEA:79403"/>
        <dbReference type="ChEBI" id="CHEBI:229956"/>
    </reaction>
</comment>
<comment type="catalytic activity">
    <reaction evidence="12">
        <text>L-lysyl-L-alpha-amino acid(out) = L-lysyl-L-alpha-amino acid(in)</text>
        <dbReference type="Rhea" id="RHEA:79387"/>
        <dbReference type="ChEBI" id="CHEBI:229965"/>
    </reaction>
</comment>
<dbReference type="OrthoDB" id="1090232at2"/>
<feature type="transmembrane region" description="Helical" evidence="25">
    <location>
        <begin position="164"/>
        <end position="184"/>
    </location>
</feature>
<keyword evidence="4 25" id="KW-0812">Transmembrane</keyword>
<dbReference type="GO" id="GO:0005765">
    <property type="term" value="C:lysosomal membrane"/>
    <property type="evidence" value="ECO:0007669"/>
    <property type="project" value="UniProtKB-SubCell"/>
</dbReference>
<comment type="catalytic activity">
    <reaction evidence="17">
        <text>L-arginyl-glycine(out) = L-arginyl-glycine(in)</text>
        <dbReference type="Rhea" id="RHEA:79391"/>
        <dbReference type="ChEBI" id="CHEBI:229955"/>
    </reaction>
</comment>
<comment type="catalytic activity">
    <reaction evidence="15">
        <text>L-arginyl-L-alpha-amino acid(out) = L-arginyl-L-alpha-amino acid(in)</text>
        <dbReference type="Rhea" id="RHEA:79371"/>
        <dbReference type="ChEBI" id="CHEBI:84315"/>
    </reaction>
</comment>
<evidence type="ECO:0000256" key="10">
    <source>
        <dbReference type="ARBA" id="ARBA00044881"/>
    </source>
</evidence>
<evidence type="ECO:0000256" key="6">
    <source>
        <dbReference type="ARBA" id="ARBA00023136"/>
    </source>
</evidence>
<feature type="transmembrane region" description="Helical" evidence="25">
    <location>
        <begin position="60"/>
        <end position="78"/>
    </location>
</feature>
<organism evidence="27 28">
    <name type="scientific">Paludibacter jiangxiensis</name>
    <dbReference type="NCBI Taxonomy" id="681398"/>
    <lineage>
        <taxon>Bacteria</taxon>
        <taxon>Pseudomonadati</taxon>
        <taxon>Bacteroidota</taxon>
        <taxon>Bacteroidia</taxon>
        <taxon>Bacteroidales</taxon>
        <taxon>Paludibacteraceae</taxon>
        <taxon>Paludibacter</taxon>
    </lineage>
</organism>
<dbReference type="Proteomes" id="UP000076586">
    <property type="component" value="Unassembled WGS sequence"/>
</dbReference>
<dbReference type="PROSITE" id="PS50850">
    <property type="entry name" value="MFS"/>
    <property type="match status" value="1"/>
</dbReference>
<dbReference type="EMBL" id="BDCR01000004">
    <property type="protein sequence ID" value="GAT63686.1"/>
    <property type="molecule type" value="Genomic_DNA"/>
</dbReference>
<accession>A0A171AGD6</accession>
<evidence type="ECO:0000256" key="20">
    <source>
        <dbReference type="ARBA" id="ARBA00044924"/>
    </source>
</evidence>
<comment type="catalytic activity">
    <reaction evidence="11">
        <text>L-alpha-aminoacyl-L-histidine(out) = L-alpha-aminoacyl-L-histidine(in)</text>
        <dbReference type="Rhea" id="RHEA:79375"/>
        <dbReference type="ChEBI" id="CHEBI:229967"/>
    </reaction>
</comment>
<comment type="function">
    <text evidence="23">Lysosomal dipeptide uniporter that selectively exports lysine, arginine or histidine-containing dipeptides with a net positive charge from the lysosome lumen into the cytosol. Could play a role in a specific type of protein O-glycosylation indirectly regulating macrophages migration and tissue invasion. Also essential for liver homeostasis.</text>
</comment>
<evidence type="ECO:0000256" key="21">
    <source>
        <dbReference type="ARBA" id="ARBA00044985"/>
    </source>
</evidence>
<evidence type="ECO:0000256" key="7">
    <source>
        <dbReference type="ARBA" id="ARBA00023228"/>
    </source>
</evidence>
<evidence type="ECO:0000256" key="14">
    <source>
        <dbReference type="ARBA" id="ARBA00044898"/>
    </source>
</evidence>
<comment type="catalytic activity">
    <reaction evidence="8">
        <text>L-lysyl-L-alanine(out) = L-lysyl-L-alanine(in)</text>
        <dbReference type="Rhea" id="RHEA:79399"/>
        <dbReference type="ChEBI" id="CHEBI:229954"/>
    </reaction>
</comment>
<evidence type="ECO:0000256" key="15">
    <source>
        <dbReference type="ARBA" id="ARBA00044899"/>
    </source>
</evidence>
<dbReference type="InterPro" id="IPR036259">
    <property type="entry name" value="MFS_trans_sf"/>
</dbReference>
<feature type="transmembrane region" description="Helical" evidence="25">
    <location>
        <begin position="428"/>
        <end position="449"/>
    </location>
</feature>
<evidence type="ECO:0000256" key="4">
    <source>
        <dbReference type="ARBA" id="ARBA00022692"/>
    </source>
</evidence>
<feature type="transmembrane region" description="Helical" evidence="25">
    <location>
        <begin position="291"/>
        <end position="311"/>
    </location>
</feature>
<comment type="catalytic activity">
    <reaction evidence="19">
        <text>L-alanyl-L-lysine(out) = L-alanyl-L-lysine(in)</text>
        <dbReference type="Rhea" id="RHEA:79415"/>
        <dbReference type="ChEBI" id="CHEBI:192470"/>
    </reaction>
</comment>
<feature type="transmembrane region" description="Helical" evidence="25">
    <location>
        <begin position="16"/>
        <end position="32"/>
    </location>
</feature>
<comment type="caution">
    <text evidence="27">The sequence shown here is derived from an EMBL/GenBank/DDBJ whole genome shotgun (WGS) entry which is preliminary data.</text>
</comment>
<dbReference type="InterPro" id="IPR020846">
    <property type="entry name" value="MFS_dom"/>
</dbReference>